<dbReference type="EMBL" id="VYYT01000054">
    <property type="protein sequence ID" value="KAK2773674.1"/>
    <property type="molecule type" value="Genomic_DNA"/>
</dbReference>
<organism evidence="1 2">
    <name type="scientific">Colletotrichum kahawae</name>
    <name type="common">Coffee berry disease fungus</name>
    <dbReference type="NCBI Taxonomy" id="34407"/>
    <lineage>
        <taxon>Eukaryota</taxon>
        <taxon>Fungi</taxon>
        <taxon>Dikarya</taxon>
        <taxon>Ascomycota</taxon>
        <taxon>Pezizomycotina</taxon>
        <taxon>Sordariomycetes</taxon>
        <taxon>Hypocreomycetidae</taxon>
        <taxon>Glomerellales</taxon>
        <taxon>Glomerellaceae</taxon>
        <taxon>Colletotrichum</taxon>
        <taxon>Colletotrichum gloeosporioides species complex</taxon>
    </lineage>
</organism>
<protein>
    <submittedName>
        <fullName evidence="1">Uncharacterized protein</fullName>
    </submittedName>
</protein>
<comment type="caution">
    <text evidence="1">The sequence shown here is derived from an EMBL/GenBank/DDBJ whole genome shotgun (WGS) entry which is preliminary data.</text>
</comment>
<sequence length="561" mass="63896">MANLLDLPPEIIQHIFMLLTAPLHSRGAHIEKPVLKPPGSAKRASNTLASLCPQLWHLGRRSFFTDIYIDFNRESSHLDLENDRIAQLLIIMDQSPEVASMVRTVYFCMPASSQDMMSPLTTEAVQACNRTAKRLNLRPPAGWPRPSPSATRFMAVLAVLQMTNLQLLDVQASVCCRHPETFFWQFPSAEETDIRLNSLQYIRFFSLNGEPRRVPLGEVYRLFSLAPNPNTAHLQRVNDMGDKFDWSNISRLGLTGIHIHMPQLAAIIKSCKALREFRFDDQDKIHGISIKAIIDALRERHKGTLEILDLGDDHIGPRNQSNLVGSLVDFEVLEKVTFALKAMGKGPTSALRTLPTSLKVLHVANFIEKEDGKEFKWLGHAVRRGLYPNLARVLFDHFSCPHGPACSYSMHGEISLDVIETSRKAEKKCEQADSVRYCFTKLLNAGVKCRLEDYGYLVEHFRKTVERKGGLPVEDYLTDEDWDESFSDEWGFGDDMDSVWDSDIDGPLDGFLSDVDWDSDSTDSPQKIRKEELKKKKKERDEWLRTPAAKWFWIGDGYEEF</sequence>
<proteinExistence type="predicted"/>
<evidence type="ECO:0000313" key="2">
    <source>
        <dbReference type="Proteomes" id="UP001281614"/>
    </source>
</evidence>
<accession>A0AAD9YQT4</accession>
<reference evidence="1" key="1">
    <citation type="submission" date="2023-02" db="EMBL/GenBank/DDBJ databases">
        <title>Colletotrichum kahawae CIFC_Que2 genome sequencing and assembly.</title>
        <authorList>
            <person name="Baroncelli R."/>
        </authorList>
    </citation>
    <scope>NUCLEOTIDE SEQUENCE</scope>
    <source>
        <strain evidence="1">CIFC_Que2</strain>
    </source>
</reference>
<dbReference type="AlphaFoldDB" id="A0AAD9YQT4"/>
<dbReference type="Proteomes" id="UP001281614">
    <property type="component" value="Unassembled WGS sequence"/>
</dbReference>
<keyword evidence="2" id="KW-1185">Reference proteome</keyword>
<name>A0AAD9YQT4_COLKA</name>
<dbReference type="InterPro" id="IPR032675">
    <property type="entry name" value="LRR_dom_sf"/>
</dbReference>
<evidence type="ECO:0000313" key="1">
    <source>
        <dbReference type="EMBL" id="KAK2773674.1"/>
    </source>
</evidence>
<gene>
    <name evidence="1" type="ORF">CKAH01_13474</name>
</gene>
<dbReference type="Gene3D" id="3.80.10.10">
    <property type="entry name" value="Ribonuclease Inhibitor"/>
    <property type="match status" value="1"/>
</dbReference>
<dbReference type="SUPFAM" id="SSF52047">
    <property type="entry name" value="RNI-like"/>
    <property type="match status" value="1"/>
</dbReference>